<evidence type="ECO:0000256" key="2">
    <source>
        <dbReference type="ARBA" id="ARBA00022737"/>
    </source>
</evidence>
<dbReference type="SUPFAM" id="SSF50978">
    <property type="entry name" value="WD40 repeat-like"/>
    <property type="match status" value="1"/>
</dbReference>
<reference evidence="5 6" key="1">
    <citation type="journal article" date="2020" name="Microbiol. Resour. Announc.">
        <title>Draft Genome Sequence of a Cladosporium Species Isolated from the Mesophotic Ascidian Didemnum maculosum.</title>
        <authorList>
            <person name="Gioti A."/>
            <person name="Siaperas R."/>
            <person name="Nikolaivits E."/>
            <person name="Le Goff G."/>
            <person name="Ouazzani J."/>
            <person name="Kotoulas G."/>
            <person name="Topakas E."/>
        </authorList>
    </citation>
    <scope>NUCLEOTIDE SEQUENCE [LARGE SCALE GENOMIC DNA]</scope>
    <source>
        <strain evidence="5 6">TM138-S3</strain>
    </source>
</reference>
<dbReference type="InterPro" id="IPR015943">
    <property type="entry name" value="WD40/YVTN_repeat-like_dom_sf"/>
</dbReference>
<dbReference type="GeneID" id="96001539"/>
<dbReference type="SMART" id="SM00320">
    <property type="entry name" value="WD40"/>
    <property type="match status" value="4"/>
</dbReference>
<evidence type="ECO:0008006" key="7">
    <source>
        <dbReference type="Google" id="ProtNLM"/>
    </source>
</evidence>
<dbReference type="AlphaFoldDB" id="A0AB34L7S8"/>
<feature type="repeat" description="WD" evidence="3">
    <location>
        <begin position="52"/>
        <end position="93"/>
    </location>
</feature>
<dbReference type="InterPro" id="IPR039328">
    <property type="entry name" value="WDR89"/>
</dbReference>
<evidence type="ECO:0000313" key="6">
    <source>
        <dbReference type="Proteomes" id="UP000803884"/>
    </source>
</evidence>
<name>A0AB34L7S8_9PEZI</name>
<organism evidence="5 6">
    <name type="scientific">Cladosporium halotolerans</name>
    <dbReference type="NCBI Taxonomy" id="1052096"/>
    <lineage>
        <taxon>Eukaryota</taxon>
        <taxon>Fungi</taxon>
        <taxon>Dikarya</taxon>
        <taxon>Ascomycota</taxon>
        <taxon>Pezizomycotina</taxon>
        <taxon>Dothideomycetes</taxon>
        <taxon>Dothideomycetidae</taxon>
        <taxon>Cladosporiales</taxon>
        <taxon>Cladosporiaceae</taxon>
        <taxon>Cladosporium</taxon>
    </lineage>
</organism>
<protein>
    <recommendedName>
        <fullName evidence="7">WD40 repeat-like protein</fullName>
    </recommendedName>
</protein>
<evidence type="ECO:0000313" key="5">
    <source>
        <dbReference type="EMBL" id="KAL1590980.1"/>
    </source>
</evidence>
<dbReference type="Pfam" id="PF00400">
    <property type="entry name" value="WD40"/>
    <property type="match status" value="3"/>
</dbReference>
<dbReference type="PANTHER" id="PTHR22889:SF0">
    <property type="entry name" value="WD REPEAT-CONTAINING PROTEIN 89"/>
    <property type="match status" value="1"/>
</dbReference>
<keyword evidence="1 3" id="KW-0853">WD repeat</keyword>
<evidence type="ECO:0000256" key="4">
    <source>
        <dbReference type="SAM" id="MobiDB-lite"/>
    </source>
</evidence>
<sequence>MPAKQIAESNLSTPPDTYLYTLARTGADFATIGSDDSLRIFSLPDLKPVRTYASAHTGISCLTTASDGTTLITAGRDGLIRLWDPRSASPKPTLELREPKGAGFSALACAGHLLAAGTESTKEGLGDVSVLVYDLRDPAAPPLRSFVDSHTDSITQLQWHPTQRSLLLSGSTDGLVSVFDAEVADEEDALKQVLNPRSAVHCAGFLAEDQVFALSTDEQLWVYGLEKTGTADEEALPVKEFGDVRGELDCMYVIDVLRESFLGNPVVACGHNEKRTLRVVELKGRGWEFGEGVDLPGAHGEEVVRDLRFVDEGRVLSCGEDGMVRLWALGEGTKEERGKGEAGGSKKVKRKSKKEGERFAPY</sequence>
<dbReference type="EMBL" id="JAAQHG020000001">
    <property type="protein sequence ID" value="KAL1590980.1"/>
    <property type="molecule type" value="Genomic_DNA"/>
</dbReference>
<dbReference type="Proteomes" id="UP000803884">
    <property type="component" value="Unassembled WGS sequence"/>
</dbReference>
<evidence type="ECO:0000256" key="1">
    <source>
        <dbReference type="ARBA" id="ARBA00022574"/>
    </source>
</evidence>
<dbReference type="Gene3D" id="2.130.10.10">
    <property type="entry name" value="YVTN repeat-like/Quinoprotein amine dehydrogenase"/>
    <property type="match status" value="2"/>
</dbReference>
<dbReference type="PROSITE" id="PS50294">
    <property type="entry name" value="WD_REPEATS_REGION"/>
    <property type="match status" value="2"/>
</dbReference>
<comment type="caution">
    <text evidence="5">The sequence shown here is derived from an EMBL/GenBank/DDBJ whole genome shotgun (WGS) entry which is preliminary data.</text>
</comment>
<dbReference type="InterPro" id="IPR036322">
    <property type="entry name" value="WD40_repeat_dom_sf"/>
</dbReference>
<dbReference type="PANTHER" id="PTHR22889">
    <property type="entry name" value="WD REPEAT-CONTAINING PROTEIN 89"/>
    <property type="match status" value="1"/>
</dbReference>
<feature type="repeat" description="WD" evidence="3">
    <location>
        <begin position="147"/>
        <end position="189"/>
    </location>
</feature>
<dbReference type="RefSeq" id="XP_069234085.1">
    <property type="nucleotide sequence ID" value="XM_069368701.1"/>
</dbReference>
<keyword evidence="2" id="KW-0677">Repeat</keyword>
<keyword evidence="6" id="KW-1185">Reference proteome</keyword>
<evidence type="ECO:0000256" key="3">
    <source>
        <dbReference type="PROSITE-ProRule" id="PRU00221"/>
    </source>
</evidence>
<dbReference type="InterPro" id="IPR001680">
    <property type="entry name" value="WD40_rpt"/>
</dbReference>
<gene>
    <name evidence="5" type="ORF">WHR41_00095</name>
</gene>
<accession>A0AB34L7S8</accession>
<proteinExistence type="predicted"/>
<dbReference type="PROSITE" id="PS50082">
    <property type="entry name" value="WD_REPEATS_2"/>
    <property type="match status" value="2"/>
</dbReference>
<feature type="region of interest" description="Disordered" evidence="4">
    <location>
        <begin position="334"/>
        <end position="362"/>
    </location>
</feature>